<feature type="signal peptide" evidence="1">
    <location>
        <begin position="1"/>
        <end position="25"/>
    </location>
</feature>
<dbReference type="Proteomes" id="UP000264492">
    <property type="component" value="Unassembled WGS sequence"/>
</dbReference>
<proteinExistence type="predicted"/>
<evidence type="ECO:0000313" key="2">
    <source>
        <dbReference type="EMBL" id="RDZ26976.1"/>
    </source>
</evidence>
<evidence type="ECO:0000313" key="3">
    <source>
        <dbReference type="Proteomes" id="UP000264492"/>
    </source>
</evidence>
<reference evidence="2 3" key="1">
    <citation type="submission" date="2018-08" db="EMBL/GenBank/DDBJ databases">
        <title>Lysobacter sp. zong2l5, whole genome shotgun sequence.</title>
        <authorList>
            <person name="Zhang X."/>
            <person name="Feng G."/>
            <person name="Zhu H."/>
        </authorList>
    </citation>
    <scope>NUCLEOTIDE SEQUENCE [LARGE SCALE GENOMIC DNA]</scope>
    <source>
        <strain evidence="3">zong2l5</strain>
    </source>
</reference>
<gene>
    <name evidence="2" type="ORF">DX914_11940</name>
</gene>
<dbReference type="OrthoDB" id="6027205at2"/>
<evidence type="ECO:0008006" key="4">
    <source>
        <dbReference type="Google" id="ProtNLM"/>
    </source>
</evidence>
<dbReference type="AlphaFoldDB" id="A0A371JZ88"/>
<dbReference type="RefSeq" id="WP_115859354.1">
    <property type="nucleotide sequence ID" value="NZ_QTSU01000002.1"/>
</dbReference>
<feature type="chain" id="PRO_5016926609" description="Secreted protein" evidence="1">
    <location>
        <begin position="26"/>
        <end position="109"/>
    </location>
</feature>
<accession>A0A371JZ88</accession>
<organism evidence="2 3">
    <name type="scientific">Lysobacter silvisoli</name>
    <dbReference type="NCBI Taxonomy" id="2293254"/>
    <lineage>
        <taxon>Bacteria</taxon>
        <taxon>Pseudomonadati</taxon>
        <taxon>Pseudomonadota</taxon>
        <taxon>Gammaproteobacteria</taxon>
        <taxon>Lysobacterales</taxon>
        <taxon>Lysobacteraceae</taxon>
        <taxon>Lysobacter</taxon>
    </lineage>
</organism>
<comment type="caution">
    <text evidence="2">The sequence shown here is derived from an EMBL/GenBank/DDBJ whole genome shotgun (WGS) entry which is preliminary data.</text>
</comment>
<dbReference type="EMBL" id="QTSU01000002">
    <property type="protein sequence ID" value="RDZ26976.1"/>
    <property type="molecule type" value="Genomic_DNA"/>
</dbReference>
<keyword evidence="1" id="KW-0732">Signal</keyword>
<protein>
    <recommendedName>
        <fullName evidence="4">Secreted protein</fullName>
    </recommendedName>
</protein>
<name>A0A371JZ88_9GAMM</name>
<evidence type="ECO:0000256" key="1">
    <source>
        <dbReference type="SAM" id="SignalP"/>
    </source>
</evidence>
<sequence>MKHLNAILATAVVLAASVMTTPADAANGVPGRVIAQPGDPVTPRTGNWRGTYYKDQTVWGDGIEHIGEVGTTFRTVYYVWGSSYQDCHNALIAEMNANWATGWTDCSQQ</sequence>
<keyword evidence="3" id="KW-1185">Reference proteome</keyword>